<gene>
    <name evidence="3" type="ORF">H310_12258</name>
</gene>
<evidence type="ECO:0008006" key="4">
    <source>
        <dbReference type="Google" id="ProtNLM"/>
    </source>
</evidence>
<reference evidence="3" key="1">
    <citation type="submission" date="2013-12" db="EMBL/GenBank/DDBJ databases">
        <title>The Genome Sequence of Aphanomyces invadans NJM9701.</title>
        <authorList>
            <consortium name="The Broad Institute Genomics Platform"/>
            <person name="Russ C."/>
            <person name="Tyler B."/>
            <person name="van West P."/>
            <person name="Dieguez-Uribeondo J."/>
            <person name="Young S.K."/>
            <person name="Zeng Q."/>
            <person name="Gargeya S."/>
            <person name="Fitzgerald M."/>
            <person name="Abouelleil A."/>
            <person name="Alvarado L."/>
            <person name="Chapman S.B."/>
            <person name="Gainer-Dewar J."/>
            <person name="Goldberg J."/>
            <person name="Griggs A."/>
            <person name="Gujja S."/>
            <person name="Hansen M."/>
            <person name="Howarth C."/>
            <person name="Imamovic A."/>
            <person name="Ireland A."/>
            <person name="Larimer J."/>
            <person name="McCowan C."/>
            <person name="Murphy C."/>
            <person name="Pearson M."/>
            <person name="Poon T.W."/>
            <person name="Priest M."/>
            <person name="Roberts A."/>
            <person name="Saif S."/>
            <person name="Shea T."/>
            <person name="Sykes S."/>
            <person name="Wortman J."/>
            <person name="Nusbaum C."/>
            <person name="Birren B."/>
        </authorList>
    </citation>
    <scope>NUCLEOTIDE SEQUENCE [LARGE SCALE GENOMIC DNA]</scope>
    <source>
        <strain evidence="3">NJM9701</strain>
    </source>
</reference>
<sequence length="310" mass="33561">MVGWIVSVVLAGLAGASPDALFPTDEDVGRWTTGHGDVLPTAFHPSRDDAAWLLCMLCRSSTTYMDQVRRLPQISCPALVGGVDVTCAWLARNKSSPTCDKLADKVSAIKKSLEHGECVAKICRDQMHMCGKHDDPHGRPTLAEPRDAILGGFHPKCMQCWVAVHYVNDTRRQRDLPVKAVQIGAAIVCERGDSHRTGCHTLTHHVPAILEGLTNGSTAMEMCRHMHYCPGAPPHVRLPHAVAPPPHYPTPQVPLVEGALKDPPKVDPTVGVGVSWACAVMALIALLYCAFAKPFRVDPTSAYIGIPQDE</sequence>
<evidence type="ECO:0000313" key="3">
    <source>
        <dbReference type="EMBL" id="ETV93914.1"/>
    </source>
</evidence>
<keyword evidence="1" id="KW-1133">Transmembrane helix</keyword>
<feature type="transmembrane region" description="Helical" evidence="1">
    <location>
        <begin position="270"/>
        <end position="291"/>
    </location>
</feature>
<feature type="chain" id="PRO_5001534783" description="Saposin B-type domain-containing protein" evidence="2">
    <location>
        <begin position="17"/>
        <end position="310"/>
    </location>
</feature>
<accession>A0A024TIY3</accession>
<protein>
    <recommendedName>
        <fullName evidence="4">Saposin B-type domain-containing protein</fullName>
    </recommendedName>
</protein>
<dbReference type="AlphaFoldDB" id="A0A024TIY3"/>
<dbReference type="SUPFAM" id="SSF47862">
    <property type="entry name" value="Saposin"/>
    <property type="match status" value="1"/>
</dbReference>
<organism evidence="3">
    <name type="scientific">Aphanomyces invadans</name>
    <dbReference type="NCBI Taxonomy" id="157072"/>
    <lineage>
        <taxon>Eukaryota</taxon>
        <taxon>Sar</taxon>
        <taxon>Stramenopiles</taxon>
        <taxon>Oomycota</taxon>
        <taxon>Saprolegniomycetes</taxon>
        <taxon>Saprolegniales</taxon>
        <taxon>Verrucalvaceae</taxon>
        <taxon>Aphanomyces</taxon>
    </lineage>
</organism>
<name>A0A024TIY3_9STRA</name>
<evidence type="ECO:0000256" key="2">
    <source>
        <dbReference type="SAM" id="SignalP"/>
    </source>
</evidence>
<dbReference type="InterPro" id="IPR011001">
    <property type="entry name" value="Saposin-like"/>
</dbReference>
<keyword evidence="2" id="KW-0732">Signal</keyword>
<dbReference type="VEuPathDB" id="FungiDB:H310_12258"/>
<evidence type="ECO:0000256" key="1">
    <source>
        <dbReference type="SAM" id="Phobius"/>
    </source>
</evidence>
<dbReference type="RefSeq" id="XP_008877474.1">
    <property type="nucleotide sequence ID" value="XM_008879252.1"/>
</dbReference>
<dbReference type="GeneID" id="20089308"/>
<dbReference type="EMBL" id="KI913988">
    <property type="protein sequence ID" value="ETV93914.1"/>
    <property type="molecule type" value="Genomic_DNA"/>
</dbReference>
<proteinExistence type="predicted"/>
<feature type="signal peptide" evidence="2">
    <location>
        <begin position="1"/>
        <end position="16"/>
    </location>
</feature>
<keyword evidence="1" id="KW-0472">Membrane</keyword>
<dbReference type="OrthoDB" id="79646at2759"/>
<keyword evidence="1" id="KW-0812">Transmembrane</keyword>